<dbReference type="PANTHER" id="PTHR23169">
    <property type="entry name" value="ENVOPLAKIN"/>
    <property type="match status" value="1"/>
</dbReference>
<dbReference type="OrthoDB" id="18740at2759"/>
<feature type="non-terminal residue" evidence="5">
    <location>
        <position position="948"/>
    </location>
</feature>
<accession>A0A653CP07</accession>
<dbReference type="GO" id="GO:0042060">
    <property type="term" value="P:wound healing"/>
    <property type="evidence" value="ECO:0007669"/>
    <property type="project" value="TreeGrafter"/>
</dbReference>
<organism evidence="5 6">
    <name type="scientific">Callosobruchus maculatus</name>
    <name type="common">Southern cowpea weevil</name>
    <name type="synonym">Pulse bruchid</name>
    <dbReference type="NCBI Taxonomy" id="64391"/>
    <lineage>
        <taxon>Eukaryota</taxon>
        <taxon>Metazoa</taxon>
        <taxon>Ecdysozoa</taxon>
        <taxon>Arthropoda</taxon>
        <taxon>Hexapoda</taxon>
        <taxon>Insecta</taxon>
        <taxon>Pterygota</taxon>
        <taxon>Neoptera</taxon>
        <taxon>Endopterygota</taxon>
        <taxon>Coleoptera</taxon>
        <taxon>Polyphaga</taxon>
        <taxon>Cucujiformia</taxon>
        <taxon>Chrysomeloidea</taxon>
        <taxon>Chrysomelidae</taxon>
        <taxon>Bruchinae</taxon>
        <taxon>Bruchini</taxon>
        <taxon>Callosobruchus</taxon>
    </lineage>
</organism>
<dbReference type="GO" id="GO:0016020">
    <property type="term" value="C:membrane"/>
    <property type="evidence" value="ECO:0007669"/>
    <property type="project" value="TreeGrafter"/>
</dbReference>
<dbReference type="InterPro" id="IPR018159">
    <property type="entry name" value="Spectrin/alpha-actinin"/>
</dbReference>
<feature type="domain" description="Desmoplakin SH3" evidence="4">
    <location>
        <begin position="398"/>
        <end position="462"/>
    </location>
</feature>
<dbReference type="Pfam" id="PF17902">
    <property type="entry name" value="SH3_10"/>
    <property type="match status" value="1"/>
</dbReference>
<dbReference type="GO" id="GO:0030056">
    <property type="term" value="C:hemidesmosome"/>
    <property type="evidence" value="ECO:0007669"/>
    <property type="project" value="TreeGrafter"/>
</dbReference>
<dbReference type="GO" id="GO:0005882">
    <property type="term" value="C:intermediate filament"/>
    <property type="evidence" value="ECO:0007669"/>
    <property type="project" value="TreeGrafter"/>
</dbReference>
<evidence type="ECO:0000259" key="4">
    <source>
        <dbReference type="Pfam" id="PF17902"/>
    </source>
</evidence>
<reference evidence="5 6" key="1">
    <citation type="submission" date="2019-01" db="EMBL/GenBank/DDBJ databases">
        <authorList>
            <person name="Sayadi A."/>
        </authorList>
    </citation>
    <scope>NUCLEOTIDE SEQUENCE [LARGE SCALE GENOMIC DNA]</scope>
</reference>
<dbReference type="InterPro" id="IPR041615">
    <property type="entry name" value="Desmoplakin_SH3"/>
</dbReference>
<dbReference type="Proteomes" id="UP000410492">
    <property type="component" value="Unassembled WGS sequence"/>
</dbReference>
<name>A0A653CP07_CALMS</name>
<gene>
    <name evidence="5" type="ORF">CALMAC_LOCUS10619</name>
</gene>
<keyword evidence="1" id="KW-0597">Phosphoprotein</keyword>
<dbReference type="Pfam" id="PF21020">
    <property type="entry name" value="Spectrin_4"/>
    <property type="match status" value="1"/>
</dbReference>
<dbReference type="GO" id="GO:0045104">
    <property type="term" value="P:intermediate filament cytoskeleton organization"/>
    <property type="evidence" value="ECO:0007669"/>
    <property type="project" value="InterPro"/>
</dbReference>
<keyword evidence="6" id="KW-1185">Reference proteome</keyword>
<dbReference type="CDD" id="cd00176">
    <property type="entry name" value="SPEC"/>
    <property type="match status" value="1"/>
</dbReference>
<evidence type="ECO:0000313" key="5">
    <source>
        <dbReference type="EMBL" id="VEN49542.1"/>
    </source>
</evidence>
<feature type="non-terminal residue" evidence="5">
    <location>
        <position position="1"/>
    </location>
</feature>
<dbReference type="EMBL" id="CAACVG010008379">
    <property type="protein sequence ID" value="VEN49542.1"/>
    <property type="molecule type" value="Genomic_DNA"/>
</dbReference>
<evidence type="ECO:0000256" key="1">
    <source>
        <dbReference type="ARBA" id="ARBA00022553"/>
    </source>
</evidence>
<dbReference type="FunFam" id="1.20.58.60:FF:000030">
    <property type="entry name" value="Short stop, isoform K"/>
    <property type="match status" value="1"/>
</dbReference>
<keyword evidence="3" id="KW-0175">Coiled coil</keyword>
<dbReference type="SMART" id="SM00150">
    <property type="entry name" value="SPEC"/>
    <property type="match status" value="5"/>
</dbReference>
<proteinExistence type="predicted"/>
<dbReference type="GO" id="GO:0005198">
    <property type="term" value="F:structural molecule activity"/>
    <property type="evidence" value="ECO:0007669"/>
    <property type="project" value="TreeGrafter"/>
</dbReference>
<dbReference type="AlphaFoldDB" id="A0A653CP07"/>
<dbReference type="GO" id="GO:0005737">
    <property type="term" value="C:cytoplasm"/>
    <property type="evidence" value="ECO:0007669"/>
    <property type="project" value="TreeGrafter"/>
</dbReference>
<dbReference type="Pfam" id="PF21019">
    <property type="entry name" value="Spectrin_3"/>
    <property type="match status" value="1"/>
</dbReference>
<dbReference type="Gene3D" id="1.20.58.60">
    <property type="match status" value="5"/>
</dbReference>
<keyword evidence="2" id="KW-0677">Repeat</keyword>
<sequence length="948" mass="110461">REIKQTDSNLDTIERAIENESRRIERIHPLEAKKIADQIDQDLAITEQNIQSLKTDVATLRNGRYPQAGELDKRVNKLHERWVHLRHMLHNKIVGPLANMSFPVEERTVTKHLRTVQETRNVDTNPHFRSLQEHIEWCKNKLKQLKKADYGTDLPSVQQERDHHQHEHRKIDQFHSKVDAAVKARQYFTGEELNLYNQHLGQLQKVYAELLTFSTNRMTDLDSLLDFIQSATNELQWLNEKEEVEVTRDWSDTKLDVRAVEKYFEHLMSELEKREIQFNSVLERGECLVLQNHPATKAIEAHMAAMNAQWAWLLQLTHCLETHLQNTRIYQQFFKDVQAAEEWLKEKDEIMNNEFSQGDFSLDVGERLLQGMQALRDELNVFGDQVQALTARAQDIVPLKQRRQPITRPITVTAICNYKQNNFVIEKGSDCTLNDNSGRVKWRVRNSSGVESQVAGVCFALPPPDKDALDAADRLRRQYDRSIALWQKKQLRMRQNMIFATIKVVKGWDLPQFIAIGAEQRNAIRKALNEDADKLMAEGDPSDPQLRRLRREMDEVNKLFDEFEKRARAEEESKNQTRIFNNQISNLTVSLDEAERIINQRVAAPLPRDIDTLQHLVLEHKEFESRLQKLEPEIEQVKDTFRSITLKTPQHKKDLEKVLDKWKYIWNMSNIYVERLKCIEIVLNGMDDASQVISEFENKLALFDELPSTKKGLESVHENLLKMESAVGQQQIVMDQLNDDFDNTRRLTEKSRPNQRGPHADVERLDKEIQRLNDRWSNVCAQLADKLRSCKTAYDLLGSYQEAKQIEDDWLDEQYGKLENLQPIKERAKEHLDATRNLLSSVVDRTPKIEHVNLNGGKFIREGKIWSRAATRFREQLVEVRPSLDAEAEFQRQATPLEEASEPPAGGTARIAWELDEMNGRFAELQDRLYGRLREIADRCKGDIVTLV</sequence>
<dbReference type="PANTHER" id="PTHR23169:SF23">
    <property type="entry name" value="SHORT STOP, ISOFORM H"/>
    <property type="match status" value="1"/>
</dbReference>
<dbReference type="Gene3D" id="2.30.30.40">
    <property type="entry name" value="SH3 Domains"/>
    <property type="match status" value="1"/>
</dbReference>
<dbReference type="Pfam" id="PF00435">
    <property type="entry name" value="Spectrin"/>
    <property type="match status" value="1"/>
</dbReference>
<feature type="coiled-coil region" evidence="3">
    <location>
        <begin position="546"/>
        <end position="573"/>
    </location>
</feature>
<feature type="coiled-coil region" evidence="3">
    <location>
        <begin position="3"/>
        <end position="56"/>
    </location>
</feature>
<evidence type="ECO:0000256" key="2">
    <source>
        <dbReference type="ARBA" id="ARBA00022737"/>
    </source>
</evidence>
<dbReference type="SUPFAM" id="SSF46966">
    <property type="entry name" value="Spectrin repeat"/>
    <property type="match status" value="5"/>
</dbReference>
<dbReference type="InterPro" id="IPR043197">
    <property type="entry name" value="Plakin"/>
</dbReference>
<dbReference type="FunFam" id="1.20.58.60:FF:000055">
    <property type="entry name" value="Short stop, isoform K"/>
    <property type="match status" value="1"/>
</dbReference>
<dbReference type="GO" id="GO:0031122">
    <property type="term" value="P:cytoplasmic microtubule organization"/>
    <property type="evidence" value="ECO:0007669"/>
    <property type="project" value="TreeGrafter"/>
</dbReference>
<protein>
    <recommendedName>
        <fullName evidence="4">Desmoplakin SH3 domain-containing protein</fullName>
    </recommendedName>
</protein>
<dbReference type="InterPro" id="IPR002017">
    <property type="entry name" value="Spectrin_repeat"/>
</dbReference>
<evidence type="ECO:0000256" key="3">
    <source>
        <dbReference type="SAM" id="Coils"/>
    </source>
</evidence>
<dbReference type="InterPro" id="IPR049538">
    <property type="entry name" value="PCN-like_spectrin-like_rpt"/>
</dbReference>
<evidence type="ECO:0000313" key="6">
    <source>
        <dbReference type="Proteomes" id="UP000410492"/>
    </source>
</evidence>